<dbReference type="EC" id="2.3.2.27" evidence="3"/>
<dbReference type="InterPro" id="IPR011989">
    <property type="entry name" value="ARM-like"/>
</dbReference>
<evidence type="ECO:0000256" key="5">
    <source>
        <dbReference type="PROSITE-ProRule" id="PRU00259"/>
    </source>
</evidence>
<comment type="catalytic activity">
    <reaction evidence="1">
        <text>S-ubiquitinyl-[E2 ubiquitin-conjugating enzyme]-L-cysteine + [acceptor protein]-L-lysine = [E2 ubiquitin-conjugating enzyme]-L-cysteine + N(6)-ubiquitinyl-[acceptor protein]-L-lysine.</text>
        <dbReference type="EC" id="2.3.2.27"/>
    </reaction>
</comment>
<dbReference type="Pfam" id="PF04564">
    <property type="entry name" value="U-box"/>
    <property type="match status" value="1"/>
</dbReference>
<keyword evidence="4" id="KW-0808">Transferase</keyword>
<dbReference type="InterPro" id="IPR013083">
    <property type="entry name" value="Znf_RING/FYVE/PHD"/>
</dbReference>
<evidence type="ECO:0000313" key="9">
    <source>
        <dbReference type="Proteomes" id="UP001085076"/>
    </source>
</evidence>
<comment type="pathway">
    <text evidence="2">Protein modification; protein ubiquitination.</text>
</comment>
<accession>A0A9D5D076</accession>
<reference evidence="8" key="2">
    <citation type="journal article" date="2022" name="Hortic Res">
        <title>The genome of Dioscorea zingiberensis sheds light on the biosynthesis, origin and evolution of the medicinally important diosgenin saponins.</title>
        <authorList>
            <person name="Li Y."/>
            <person name="Tan C."/>
            <person name="Li Z."/>
            <person name="Guo J."/>
            <person name="Li S."/>
            <person name="Chen X."/>
            <person name="Wang C."/>
            <person name="Dai X."/>
            <person name="Yang H."/>
            <person name="Song W."/>
            <person name="Hou L."/>
            <person name="Xu J."/>
            <person name="Tong Z."/>
            <person name="Xu A."/>
            <person name="Yuan X."/>
            <person name="Wang W."/>
            <person name="Yang Q."/>
            <person name="Chen L."/>
            <person name="Sun Z."/>
            <person name="Wang K."/>
            <person name="Pan B."/>
            <person name="Chen J."/>
            <person name="Bao Y."/>
            <person name="Liu F."/>
            <person name="Qi X."/>
            <person name="Gang D.R."/>
            <person name="Wen J."/>
            <person name="Li J."/>
        </authorList>
    </citation>
    <scope>NUCLEOTIDE SEQUENCE</scope>
    <source>
        <strain evidence="8">Dzin_1.0</strain>
    </source>
</reference>
<reference evidence="8" key="1">
    <citation type="submission" date="2021-03" db="EMBL/GenBank/DDBJ databases">
        <authorList>
            <person name="Li Z."/>
            <person name="Yang C."/>
        </authorList>
    </citation>
    <scope>NUCLEOTIDE SEQUENCE</scope>
    <source>
        <strain evidence="8">Dzin_1.0</strain>
        <tissue evidence="8">Leaf</tissue>
    </source>
</reference>
<gene>
    <name evidence="8" type="ORF">J5N97_009820</name>
</gene>
<dbReference type="PROSITE" id="PS50176">
    <property type="entry name" value="ARM_REPEAT"/>
    <property type="match status" value="1"/>
</dbReference>
<dbReference type="SUPFAM" id="SSF57850">
    <property type="entry name" value="RING/U-box"/>
    <property type="match status" value="1"/>
</dbReference>
<dbReference type="CDD" id="cd21037">
    <property type="entry name" value="MLKL_NTD"/>
    <property type="match status" value="1"/>
</dbReference>
<evidence type="ECO:0000313" key="8">
    <source>
        <dbReference type="EMBL" id="KAJ0981565.1"/>
    </source>
</evidence>
<evidence type="ECO:0000259" key="7">
    <source>
        <dbReference type="PROSITE" id="PS51698"/>
    </source>
</evidence>
<dbReference type="AlphaFoldDB" id="A0A9D5D076"/>
<dbReference type="EMBL" id="JAGGNH010000002">
    <property type="protein sequence ID" value="KAJ0981565.1"/>
    <property type="molecule type" value="Genomic_DNA"/>
</dbReference>
<dbReference type="Gene3D" id="1.25.10.10">
    <property type="entry name" value="Leucine-rich Repeat Variant"/>
    <property type="match status" value="3"/>
</dbReference>
<dbReference type="GO" id="GO:0061630">
    <property type="term" value="F:ubiquitin protein ligase activity"/>
    <property type="evidence" value="ECO:0007669"/>
    <property type="project" value="UniProtKB-EC"/>
</dbReference>
<dbReference type="Gene3D" id="1.20.930.20">
    <property type="entry name" value="Adaptor protein Cbl, N-terminal domain"/>
    <property type="match status" value="1"/>
</dbReference>
<dbReference type="CDD" id="cd16664">
    <property type="entry name" value="RING-Ubox_PUB"/>
    <property type="match status" value="1"/>
</dbReference>
<dbReference type="SMART" id="SM00185">
    <property type="entry name" value="ARM"/>
    <property type="match status" value="8"/>
</dbReference>
<organism evidence="8 9">
    <name type="scientific">Dioscorea zingiberensis</name>
    <dbReference type="NCBI Taxonomy" id="325984"/>
    <lineage>
        <taxon>Eukaryota</taxon>
        <taxon>Viridiplantae</taxon>
        <taxon>Streptophyta</taxon>
        <taxon>Embryophyta</taxon>
        <taxon>Tracheophyta</taxon>
        <taxon>Spermatophyta</taxon>
        <taxon>Magnoliopsida</taxon>
        <taxon>Liliopsida</taxon>
        <taxon>Dioscoreales</taxon>
        <taxon>Dioscoreaceae</taxon>
        <taxon>Dioscorea</taxon>
    </lineage>
</organism>
<dbReference type="InterPro" id="IPR003613">
    <property type="entry name" value="Ubox_domain"/>
</dbReference>
<comment type="caution">
    <text evidence="8">The sequence shown here is derived from an EMBL/GenBank/DDBJ whole genome shotgun (WGS) entry which is preliminary data.</text>
</comment>
<dbReference type="Proteomes" id="UP001085076">
    <property type="component" value="Miscellaneous, Linkage group lg02"/>
</dbReference>
<proteinExistence type="predicted"/>
<feature type="domain" description="U-box" evidence="7">
    <location>
        <begin position="259"/>
        <end position="333"/>
    </location>
</feature>
<feature type="coiled-coil region" evidence="6">
    <location>
        <begin position="197"/>
        <end position="252"/>
    </location>
</feature>
<evidence type="ECO:0000256" key="4">
    <source>
        <dbReference type="ARBA" id="ARBA00022679"/>
    </source>
</evidence>
<dbReference type="PANTHER" id="PTHR45958">
    <property type="entry name" value="RING-TYPE E3 UBIQUITIN TRANSFERASE"/>
    <property type="match status" value="1"/>
</dbReference>
<dbReference type="OrthoDB" id="1897399at2759"/>
<dbReference type="InterPro" id="IPR036537">
    <property type="entry name" value="Adaptor_Cbl_N_dom_sf"/>
</dbReference>
<dbReference type="InterPro" id="IPR045210">
    <property type="entry name" value="RING-Ubox_PUB"/>
</dbReference>
<dbReference type="GO" id="GO:0007166">
    <property type="term" value="P:cell surface receptor signaling pathway"/>
    <property type="evidence" value="ECO:0007669"/>
    <property type="project" value="InterPro"/>
</dbReference>
<dbReference type="SUPFAM" id="SSF48371">
    <property type="entry name" value="ARM repeat"/>
    <property type="match status" value="3"/>
</dbReference>
<evidence type="ECO:0000256" key="1">
    <source>
        <dbReference type="ARBA" id="ARBA00000900"/>
    </source>
</evidence>
<dbReference type="InterPro" id="IPR059179">
    <property type="entry name" value="MLKL-like_MCAfunc"/>
</dbReference>
<dbReference type="Gene3D" id="3.30.40.10">
    <property type="entry name" value="Zinc/RING finger domain, C3HC4 (zinc finger)"/>
    <property type="match status" value="1"/>
</dbReference>
<evidence type="ECO:0000256" key="2">
    <source>
        <dbReference type="ARBA" id="ARBA00004906"/>
    </source>
</evidence>
<feature type="repeat" description="ARM" evidence="5">
    <location>
        <begin position="547"/>
        <end position="588"/>
    </location>
</feature>
<keyword evidence="6" id="KW-0175">Coiled coil</keyword>
<protein>
    <recommendedName>
        <fullName evidence="3">RING-type E3 ubiquitin transferase</fullName>
        <ecNumber evidence="3">2.3.2.27</ecNumber>
    </recommendedName>
</protein>
<dbReference type="PROSITE" id="PS51698">
    <property type="entry name" value="U_BOX"/>
    <property type="match status" value="1"/>
</dbReference>
<dbReference type="InterPro" id="IPR052608">
    <property type="entry name" value="U-box_domain_protein"/>
</dbReference>
<keyword evidence="9" id="KW-1185">Reference proteome</keyword>
<evidence type="ECO:0000256" key="3">
    <source>
        <dbReference type="ARBA" id="ARBA00012483"/>
    </source>
</evidence>
<name>A0A9D5D076_9LILI</name>
<dbReference type="GO" id="GO:0016567">
    <property type="term" value="P:protein ubiquitination"/>
    <property type="evidence" value="ECO:0007669"/>
    <property type="project" value="InterPro"/>
</dbReference>
<dbReference type="InterPro" id="IPR000225">
    <property type="entry name" value="Armadillo"/>
</dbReference>
<dbReference type="SMART" id="SM00504">
    <property type="entry name" value="Ubox"/>
    <property type="match status" value="1"/>
</dbReference>
<evidence type="ECO:0000256" key="6">
    <source>
        <dbReference type="SAM" id="Coils"/>
    </source>
</evidence>
<dbReference type="PANTHER" id="PTHR45958:SF15">
    <property type="entry name" value="RING-TYPE E3 UBIQUITIN TRANSFERASE"/>
    <property type="match status" value="1"/>
</dbReference>
<sequence length="1005" mass="112323">MSLLELIPIGTILTLLTNQVLETAVAARDVLIEKESFTALSKYLFDIEPVLKELQLRELNDTQAARQALEFLKEDVGKAKGLVNKYKNRASFYLLFKCRSIVREVQDVTRDIGRSLAALSLASTEILSDISDKVNRLHGEMQKAEFEASQSQLRVVDRLEEGLREQTRDQRFANYMLEEIARAVSVPVEPSEISEELASLRKEKEEAAERKERFEEHFLEQVIELLSRADAAKDLEQIKSQYYRRMETAEKIVSGEHIAPFDAFLCPIEGTVMVDPVSLCTGTTCERAAIEAWFQNGKITDPCTDQVLDEFTLRSNILLRQSIEEWRELNYCIKIRSAKCDLMDGSDSACERAFTTLQEIINENKVNKDWIAIEGLIEIILSFIGTGHSVDLKSNALYTLLAITEHHERNKDRVVEAGGMDQIVLCLSRHPLVSKPAIELLFEILHKSTKWNESVCRKLKQQISVILFLVMLLKSVDRESAEKAETILSKLCDDDDEIVYSAAAANWYRPLIDRLCKGPESSKISMASALTKLELIDHNIQLLGEEGVISPLVEMLSGNLESKELALSALAKLSTCPANKRQIAAAGGIPPILDMIFASNSPTIITVKCSEILERLSSNESIELFLDGNGLQIHLETIITNLVEMLQKSYLSASIRKSALVTLLNLCKSGGLCTKEMPASSVVLHFLEDPEQEIREIALKLIYLLAQYKPDGISEFFLEESRLNAFAGFIEDDSRGDLQTAATGLLAFIPKSQVTLTERMINLDMLPKLLGILRNGTIEAKENTLGILFRFTDPSNIQMQRMVARLELCTLLVSLLGSGSMKMKAQAAALIGNLSLNSSKLTVQPARTGCWCFRRAAFPVCELHGGICDVTSTLCLKQTNALPLLVRLLQERDHVATSETLQTLGTLVQEDSPNRGAKVLHEADAISPMLDVFNWGTSYQKEQVLEVLEKVFKYREVAESYYIDARIPLIALSTRSNENGSLGMKAARVLAELEKYSKSRSMPLF</sequence>
<dbReference type="InterPro" id="IPR016024">
    <property type="entry name" value="ARM-type_fold"/>
</dbReference>